<protein>
    <submittedName>
        <fullName evidence="1">Uncharacterized protein</fullName>
    </submittedName>
</protein>
<reference evidence="1 2" key="1">
    <citation type="submission" date="2014-04" db="EMBL/GenBank/DDBJ databases">
        <authorList>
            <consortium name="DOE Joint Genome Institute"/>
            <person name="Kuo A."/>
            <person name="Kohler A."/>
            <person name="Nagy L.G."/>
            <person name="Floudas D."/>
            <person name="Copeland A."/>
            <person name="Barry K.W."/>
            <person name="Cichocki N."/>
            <person name="Veneault-Fourrey C."/>
            <person name="LaButti K."/>
            <person name="Lindquist E.A."/>
            <person name="Lipzen A."/>
            <person name="Lundell T."/>
            <person name="Morin E."/>
            <person name="Murat C."/>
            <person name="Sun H."/>
            <person name="Tunlid A."/>
            <person name="Henrissat B."/>
            <person name="Grigoriev I.V."/>
            <person name="Hibbett D.S."/>
            <person name="Martin F."/>
            <person name="Nordberg H.P."/>
            <person name="Cantor M.N."/>
            <person name="Hua S.X."/>
        </authorList>
    </citation>
    <scope>NUCLEOTIDE SEQUENCE [LARGE SCALE GENOMIC DNA]</scope>
    <source>
        <strain evidence="1 2">LaAM-08-1</strain>
    </source>
</reference>
<accession>A0A0C9XEW2</accession>
<dbReference type="Proteomes" id="UP000054477">
    <property type="component" value="Unassembled WGS sequence"/>
</dbReference>
<dbReference type="EMBL" id="KN838729">
    <property type="protein sequence ID" value="KIJ96226.1"/>
    <property type="molecule type" value="Genomic_DNA"/>
</dbReference>
<proteinExistence type="predicted"/>
<organism evidence="1 2">
    <name type="scientific">Laccaria amethystina LaAM-08-1</name>
    <dbReference type="NCBI Taxonomy" id="1095629"/>
    <lineage>
        <taxon>Eukaryota</taxon>
        <taxon>Fungi</taxon>
        <taxon>Dikarya</taxon>
        <taxon>Basidiomycota</taxon>
        <taxon>Agaricomycotina</taxon>
        <taxon>Agaricomycetes</taxon>
        <taxon>Agaricomycetidae</taxon>
        <taxon>Agaricales</taxon>
        <taxon>Agaricineae</taxon>
        <taxon>Hydnangiaceae</taxon>
        <taxon>Laccaria</taxon>
    </lineage>
</organism>
<reference evidence="2" key="2">
    <citation type="submission" date="2015-01" db="EMBL/GenBank/DDBJ databases">
        <title>Evolutionary Origins and Diversification of the Mycorrhizal Mutualists.</title>
        <authorList>
            <consortium name="DOE Joint Genome Institute"/>
            <consortium name="Mycorrhizal Genomics Consortium"/>
            <person name="Kohler A."/>
            <person name="Kuo A."/>
            <person name="Nagy L.G."/>
            <person name="Floudas D."/>
            <person name="Copeland A."/>
            <person name="Barry K.W."/>
            <person name="Cichocki N."/>
            <person name="Veneault-Fourrey C."/>
            <person name="LaButti K."/>
            <person name="Lindquist E.A."/>
            <person name="Lipzen A."/>
            <person name="Lundell T."/>
            <person name="Morin E."/>
            <person name="Murat C."/>
            <person name="Riley R."/>
            <person name="Ohm R."/>
            <person name="Sun H."/>
            <person name="Tunlid A."/>
            <person name="Henrissat B."/>
            <person name="Grigoriev I.V."/>
            <person name="Hibbett D.S."/>
            <person name="Martin F."/>
        </authorList>
    </citation>
    <scope>NUCLEOTIDE SEQUENCE [LARGE SCALE GENOMIC DNA]</scope>
    <source>
        <strain evidence="2">LaAM-08-1</strain>
    </source>
</reference>
<evidence type="ECO:0000313" key="2">
    <source>
        <dbReference type="Proteomes" id="UP000054477"/>
    </source>
</evidence>
<dbReference type="HOGENOM" id="CLU_1949153_0_0_1"/>
<evidence type="ECO:0000313" key="1">
    <source>
        <dbReference type="EMBL" id="KIJ96226.1"/>
    </source>
</evidence>
<dbReference type="AlphaFoldDB" id="A0A0C9XEW2"/>
<sequence length="129" mass="14617">MSMTSPHTLTDMYFRSDPIVMHLNWLALSGQQISAKGSKIVRRMTAALNANGHNSRFMAPIGIYAAYSLNGGFLTRFFDMHSVKSVTLSSRLMIRPRKHIYPFITTPTSTRTRIPRLGPQSLEPKLHNR</sequence>
<keyword evidence="2" id="KW-1185">Reference proteome</keyword>
<name>A0A0C9XEW2_9AGAR</name>
<gene>
    <name evidence="1" type="ORF">K443DRAFT_293700</name>
</gene>